<sequence>MILGLQTGSLKKELQRQVRRNPNLTFSELLREAKELEREGWAGEGDGLCHEVFTVPPADDLAQWKDQTRAELLNMVTELKQALKDEIVNAMQNNSHPKAVPEQHRFRRPQTRPRWDEQGQVDGVLDEESSVKPSFIGKCPTVEVLAGGANIPCILDTGSQVTLFSETFLKRHFKDLETEKGTKINWLKLKAANGLNIPYVGYIMLDFKVGGVDVPQRGVLIVSDDCMGPDQRLLGMNVIPPVWEAVEGGAYPGLKAFKSTVPPASQKEWEMAFACCQRVLTSRPTEVRPVTARLTKQQPVMVPAGSEMVLWAHIPENIGKMHYTALVEGLDTENEWKVAHAVVEIKGNKLPIRLCNPHPYPIEIPQRQPLAKVSQISPEQIDTNDLVLQVQADGEMEVTVRAIQETAEDCTSGGAPHCLDLPKSQKESRTTSG</sequence>
<dbReference type="AlphaFoldDB" id="A0AAD9F1M1"/>
<keyword evidence="3" id="KW-1185">Reference proteome</keyword>
<dbReference type="InterPro" id="IPR021109">
    <property type="entry name" value="Peptidase_aspartic_dom_sf"/>
</dbReference>
<evidence type="ECO:0000313" key="2">
    <source>
        <dbReference type="EMBL" id="KAK1882365.1"/>
    </source>
</evidence>
<feature type="region of interest" description="Disordered" evidence="1">
    <location>
        <begin position="409"/>
        <end position="433"/>
    </location>
</feature>
<dbReference type="Gene3D" id="2.40.70.10">
    <property type="entry name" value="Acid Proteases"/>
    <property type="match status" value="1"/>
</dbReference>
<feature type="region of interest" description="Disordered" evidence="1">
    <location>
        <begin position="96"/>
        <end position="115"/>
    </location>
</feature>
<reference evidence="2" key="1">
    <citation type="submission" date="2023-04" db="EMBL/GenBank/DDBJ databases">
        <title>Chromosome-level genome of Chaenocephalus aceratus.</title>
        <authorList>
            <person name="Park H."/>
        </authorList>
    </citation>
    <scope>NUCLEOTIDE SEQUENCE</scope>
    <source>
        <strain evidence="2">DE</strain>
        <tissue evidence="2">Muscle</tissue>
    </source>
</reference>
<protein>
    <submittedName>
        <fullName evidence="2">Ribosome-releasing factor 2 mitochondrial</fullName>
    </submittedName>
</protein>
<dbReference type="GO" id="GO:0006508">
    <property type="term" value="P:proteolysis"/>
    <property type="evidence" value="ECO:0007669"/>
    <property type="project" value="InterPro"/>
</dbReference>
<dbReference type="EMBL" id="JASDAP010000023">
    <property type="protein sequence ID" value="KAK1882365.1"/>
    <property type="molecule type" value="Genomic_DNA"/>
</dbReference>
<comment type="caution">
    <text evidence="2">The sequence shown here is derived from an EMBL/GenBank/DDBJ whole genome shotgun (WGS) entry which is preliminary data.</text>
</comment>
<evidence type="ECO:0000256" key="1">
    <source>
        <dbReference type="SAM" id="MobiDB-lite"/>
    </source>
</evidence>
<dbReference type="Proteomes" id="UP001228049">
    <property type="component" value="Unassembled WGS sequence"/>
</dbReference>
<dbReference type="GO" id="GO:0004190">
    <property type="term" value="F:aspartic-type endopeptidase activity"/>
    <property type="evidence" value="ECO:0007669"/>
    <property type="project" value="InterPro"/>
</dbReference>
<accession>A0AAD9F1M1</accession>
<dbReference type="InterPro" id="IPR001969">
    <property type="entry name" value="Aspartic_peptidase_AS"/>
</dbReference>
<gene>
    <name evidence="2" type="ORF">KUDE01_023148</name>
</gene>
<feature type="compositionally biased region" description="Basic and acidic residues" evidence="1">
    <location>
        <begin position="423"/>
        <end position="433"/>
    </location>
</feature>
<dbReference type="SUPFAM" id="SSF50630">
    <property type="entry name" value="Acid proteases"/>
    <property type="match status" value="1"/>
</dbReference>
<evidence type="ECO:0000313" key="3">
    <source>
        <dbReference type="Proteomes" id="UP001228049"/>
    </source>
</evidence>
<organism evidence="2 3">
    <name type="scientific">Dissostichus eleginoides</name>
    <name type="common">Patagonian toothfish</name>
    <name type="synonym">Dissostichus amissus</name>
    <dbReference type="NCBI Taxonomy" id="100907"/>
    <lineage>
        <taxon>Eukaryota</taxon>
        <taxon>Metazoa</taxon>
        <taxon>Chordata</taxon>
        <taxon>Craniata</taxon>
        <taxon>Vertebrata</taxon>
        <taxon>Euteleostomi</taxon>
        <taxon>Actinopterygii</taxon>
        <taxon>Neopterygii</taxon>
        <taxon>Teleostei</taxon>
        <taxon>Neoteleostei</taxon>
        <taxon>Acanthomorphata</taxon>
        <taxon>Eupercaria</taxon>
        <taxon>Perciformes</taxon>
        <taxon>Notothenioidei</taxon>
        <taxon>Nototheniidae</taxon>
        <taxon>Dissostichus</taxon>
    </lineage>
</organism>
<proteinExistence type="predicted"/>
<dbReference type="PROSITE" id="PS00141">
    <property type="entry name" value="ASP_PROTEASE"/>
    <property type="match status" value="1"/>
</dbReference>
<name>A0AAD9F1M1_DISEL</name>